<evidence type="ECO:0000256" key="7">
    <source>
        <dbReference type="PROSITE-ProRule" id="PRU00192"/>
    </source>
</evidence>
<dbReference type="InterPro" id="IPR004148">
    <property type="entry name" value="BAR_dom"/>
</dbReference>
<accession>A0AAN9C122</accession>
<evidence type="ECO:0000256" key="4">
    <source>
        <dbReference type="ARBA" id="ARBA00022583"/>
    </source>
</evidence>
<comment type="caution">
    <text evidence="11">The sequence shown here is derived from an EMBL/GenBank/DDBJ whole genome shotgun (WGS) entry which is preliminary data.</text>
</comment>
<feature type="domain" description="SH3" evidence="9">
    <location>
        <begin position="328"/>
        <end position="387"/>
    </location>
</feature>
<feature type="compositionally biased region" description="Polar residues" evidence="8">
    <location>
        <begin position="288"/>
        <end position="297"/>
    </location>
</feature>
<comment type="similarity">
    <text evidence="2">Belongs to the endophilin family.</text>
</comment>
<dbReference type="InterPro" id="IPR036028">
    <property type="entry name" value="SH3-like_dom_sf"/>
</dbReference>
<dbReference type="PROSITE" id="PS51021">
    <property type="entry name" value="BAR"/>
    <property type="match status" value="1"/>
</dbReference>
<reference evidence="11 12" key="1">
    <citation type="submission" date="2024-02" db="EMBL/GenBank/DDBJ databases">
        <title>Chromosome-scale genome assembly of the rough periwinkle Littorina saxatilis.</title>
        <authorList>
            <person name="De Jode A."/>
            <person name="Faria R."/>
            <person name="Formenti G."/>
            <person name="Sims Y."/>
            <person name="Smith T.P."/>
            <person name="Tracey A."/>
            <person name="Wood J.M.D."/>
            <person name="Zagrodzka Z.B."/>
            <person name="Johannesson K."/>
            <person name="Butlin R.K."/>
            <person name="Leder E.H."/>
        </authorList>
    </citation>
    <scope>NUCLEOTIDE SEQUENCE [LARGE SCALE GENOMIC DNA]</scope>
    <source>
        <strain evidence="11">Snail1</strain>
        <tissue evidence="11">Muscle</tissue>
    </source>
</reference>
<dbReference type="GO" id="GO:0016020">
    <property type="term" value="C:membrane"/>
    <property type="evidence" value="ECO:0007669"/>
    <property type="project" value="UniProtKB-SubCell"/>
</dbReference>
<dbReference type="SUPFAM" id="SSF103657">
    <property type="entry name" value="BAR/IMD domain-like"/>
    <property type="match status" value="1"/>
</dbReference>
<dbReference type="InterPro" id="IPR050384">
    <property type="entry name" value="Endophilin_SH3RF"/>
</dbReference>
<dbReference type="GO" id="GO:0098793">
    <property type="term" value="C:presynapse"/>
    <property type="evidence" value="ECO:0007669"/>
    <property type="project" value="TreeGrafter"/>
</dbReference>
<keyword evidence="6" id="KW-0472">Membrane</keyword>
<dbReference type="Pfam" id="PF00018">
    <property type="entry name" value="SH3_1"/>
    <property type="match status" value="1"/>
</dbReference>
<organism evidence="11 12">
    <name type="scientific">Littorina saxatilis</name>
    <dbReference type="NCBI Taxonomy" id="31220"/>
    <lineage>
        <taxon>Eukaryota</taxon>
        <taxon>Metazoa</taxon>
        <taxon>Spiralia</taxon>
        <taxon>Lophotrochozoa</taxon>
        <taxon>Mollusca</taxon>
        <taxon>Gastropoda</taxon>
        <taxon>Caenogastropoda</taxon>
        <taxon>Littorinimorpha</taxon>
        <taxon>Littorinoidea</taxon>
        <taxon>Littorinidae</taxon>
        <taxon>Littorina</taxon>
    </lineage>
</organism>
<sequence length="389" mass="43953">MSLAGLKKQFNKANQYMSEKIGGAKGTELDDEFTEMEKKIDVMGRLVDDLILKTHEFLQPNPASRAKMQTMNTISKMRGQSKIGMYPQPEGNLGEYMIKDGRDLGDDSVFGQALQEAGESFKHLAEIKYNLEDNVKQNFIDPLQQMQNKDLKEVNHYRKKLSGRRLDYDCKRRKKEKVERSEGSNVTEEEVRVAEDKFEESKNSAEVAMHNLLEAEEEQIAQLQAFISAQCDYHRQAMETLQTLLETLEIKRAEASAKPRSEHIPKRVSSFRRSESPSSLQDMDGTDFGSTSGSYAFNNGPPPSYNQAGFDDNFDSSDPFYAVPNSSGKQPTARAIYDFVPESEGELGFQEGDMIQLISQVDDNWFEGSVHGKVGYFPINYVDVVVPIS</sequence>
<keyword evidence="3 7" id="KW-0728">SH3 domain</keyword>
<feature type="compositionally biased region" description="Basic and acidic residues" evidence="8">
    <location>
        <begin position="256"/>
        <end position="265"/>
    </location>
</feature>
<dbReference type="PRINTS" id="PR00452">
    <property type="entry name" value="SH3DOMAIN"/>
</dbReference>
<dbReference type="AlphaFoldDB" id="A0AAN9C122"/>
<dbReference type="CDD" id="cd07592">
    <property type="entry name" value="BAR_Endophilin_A"/>
    <property type="match status" value="1"/>
</dbReference>
<gene>
    <name evidence="11" type="ORF">V1264_001234</name>
</gene>
<dbReference type="GO" id="GO:0016191">
    <property type="term" value="P:synaptic vesicle uncoating"/>
    <property type="evidence" value="ECO:0007669"/>
    <property type="project" value="TreeGrafter"/>
</dbReference>
<evidence type="ECO:0000256" key="5">
    <source>
        <dbReference type="ARBA" id="ARBA00023054"/>
    </source>
</evidence>
<dbReference type="PANTHER" id="PTHR14167:SF81">
    <property type="entry name" value="ENDOPHILIN-A"/>
    <property type="match status" value="1"/>
</dbReference>
<dbReference type="InterPro" id="IPR035824">
    <property type="entry name" value="Endophilin_A_SH3"/>
</dbReference>
<keyword evidence="12" id="KW-1185">Reference proteome</keyword>
<dbReference type="SMART" id="SM00721">
    <property type="entry name" value="BAR"/>
    <property type="match status" value="1"/>
</dbReference>
<evidence type="ECO:0000256" key="1">
    <source>
        <dbReference type="ARBA" id="ARBA00004170"/>
    </source>
</evidence>
<evidence type="ECO:0000313" key="12">
    <source>
        <dbReference type="Proteomes" id="UP001374579"/>
    </source>
</evidence>
<dbReference type="Pfam" id="PF03114">
    <property type="entry name" value="BAR"/>
    <property type="match status" value="1"/>
</dbReference>
<name>A0AAN9C122_9CAEN</name>
<evidence type="ECO:0000259" key="9">
    <source>
        <dbReference type="PROSITE" id="PS50002"/>
    </source>
</evidence>
<dbReference type="SMART" id="SM00326">
    <property type="entry name" value="SH3"/>
    <property type="match status" value="1"/>
</dbReference>
<dbReference type="EMBL" id="JBAMIC010000001">
    <property type="protein sequence ID" value="KAK7115349.1"/>
    <property type="molecule type" value="Genomic_DNA"/>
</dbReference>
<dbReference type="PANTHER" id="PTHR14167">
    <property type="entry name" value="SH3 DOMAIN-CONTAINING"/>
    <property type="match status" value="1"/>
</dbReference>
<dbReference type="Gene3D" id="2.30.30.40">
    <property type="entry name" value="SH3 Domains"/>
    <property type="match status" value="1"/>
</dbReference>
<dbReference type="InterPro" id="IPR027267">
    <property type="entry name" value="AH/BAR_dom_sf"/>
</dbReference>
<dbReference type="Gene3D" id="1.20.1270.60">
    <property type="entry name" value="Arfaptin homology (AH) domain/BAR domain"/>
    <property type="match status" value="1"/>
</dbReference>
<protein>
    <submittedName>
        <fullName evidence="11">Uncharacterized protein</fullName>
    </submittedName>
</protein>
<keyword evidence="5" id="KW-0175">Coiled coil</keyword>
<dbReference type="CDD" id="cd11803">
    <property type="entry name" value="SH3_Endophilin_A"/>
    <property type="match status" value="1"/>
</dbReference>
<evidence type="ECO:0000256" key="8">
    <source>
        <dbReference type="SAM" id="MobiDB-lite"/>
    </source>
</evidence>
<proteinExistence type="inferred from homology"/>
<dbReference type="PRINTS" id="PR00499">
    <property type="entry name" value="P67PHOX"/>
</dbReference>
<evidence type="ECO:0000256" key="2">
    <source>
        <dbReference type="ARBA" id="ARBA00006697"/>
    </source>
</evidence>
<dbReference type="Proteomes" id="UP001374579">
    <property type="component" value="Unassembled WGS sequence"/>
</dbReference>
<evidence type="ECO:0000256" key="6">
    <source>
        <dbReference type="ARBA" id="ARBA00023136"/>
    </source>
</evidence>
<evidence type="ECO:0000259" key="10">
    <source>
        <dbReference type="PROSITE" id="PS51021"/>
    </source>
</evidence>
<feature type="domain" description="BAR" evidence="10">
    <location>
        <begin position="18"/>
        <end position="257"/>
    </location>
</feature>
<evidence type="ECO:0000256" key="3">
    <source>
        <dbReference type="ARBA" id="ARBA00022443"/>
    </source>
</evidence>
<evidence type="ECO:0000313" key="11">
    <source>
        <dbReference type="EMBL" id="KAK7115349.1"/>
    </source>
</evidence>
<comment type="subcellular location">
    <subcellularLocation>
        <location evidence="1">Membrane</location>
        <topology evidence="1">Peripheral membrane protein</topology>
    </subcellularLocation>
</comment>
<dbReference type="SUPFAM" id="SSF50044">
    <property type="entry name" value="SH3-domain"/>
    <property type="match status" value="1"/>
</dbReference>
<dbReference type="GO" id="GO:0098978">
    <property type="term" value="C:glutamatergic synapse"/>
    <property type="evidence" value="ECO:0007669"/>
    <property type="project" value="TreeGrafter"/>
</dbReference>
<dbReference type="GO" id="GO:0005737">
    <property type="term" value="C:cytoplasm"/>
    <property type="evidence" value="ECO:0007669"/>
    <property type="project" value="InterPro"/>
</dbReference>
<feature type="region of interest" description="Disordered" evidence="8">
    <location>
        <begin position="256"/>
        <end position="311"/>
    </location>
</feature>
<dbReference type="PROSITE" id="PS50002">
    <property type="entry name" value="SH3"/>
    <property type="match status" value="1"/>
</dbReference>
<keyword evidence="4" id="KW-0254">Endocytosis</keyword>
<dbReference type="InterPro" id="IPR001452">
    <property type="entry name" value="SH3_domain"/>
</dbReference>